<dbReference type="GO" id="GO:0005886">
    <property type="term" value="C:plasma membrane"/>
    <property type="evidence" value="ECO:0007669"/>
    <property type="project" value="UniProtKB-SubCell"/>
</dbReference>
<feature type="domain" description="VTT" evidence="7">
    <location>
        <begin position="74"/>
        <end position="184"/>
    </location>
</feature>
<keyword evidence="3 6" id="KW-0812">Transmembrane</keyword>
<evidence type="ECO:0000259" key="7">
    <source>
        <dbReference type="Pfam" id="PF09335"/>
    </source>
</evidence>
<accession>A0A942YWY0</accession>
<protein>
    <recommendedName>
        <fullName evidence="6">TVP38/TMEM64 family membrane protein</fullName>
    </recommendedName>
</protein>
<feature type="transmembrane region" description="Helical" evidence="6">
    <location>
        <begin position="169"/>
        <end position="190"/>
    </location>
</feature>
<dbReference type="InterPro" id="IPR015414">
    <property type="entry name" value="TMEM64"/>
</dbReference>
<proteinExistence type="inferred from homology"/>
<dbReference type="PANTHER" id="PTHR12677:SF59">
    <property type="entry name" value="GOLGI APPARATUS MEMBRANE PROTEIN TVP38-RELATED"/>
    <property type="match status" value="1"/>
</dbReference>
<evidence type="ECO:0000256" key="4">
    <source>
        <dbReference type="ARBA" id="ARBA00022989"/>
    </source>
</evidence>
<keyword evidence="5 6" id="KW-0472">Membrane</keyword>
<evidence type="ECO:0000256" key="6">
    <source>
        <dbReference type="RuleBase" id="RU366058"/>
    </source>
</evidence>
<keyword evidence="9" id="KW-1185">Reference proteome</keyword>
<comment type="similarity">
    <text evidence="6">Belongs to the TVP38/TMEM64 family.</text>
</comment>
<feature type="transmembrane region" description="Helical" evidence="6">
    <location>
        <begin position="85"/>
        <end position="109"/>
    </location>
</feature>
<dbReference type="AlphaFoldDB" id="A0A942YWY0"/>
<name>A0A942YWY0_9BACI</name>
<feature type="transmembrane region" description="Helical" evidence="6">
    <location>
        <begin position="139"/>
        <end position="162"/>
    </location>
</feature>
<gene>
    <name evidence="8" type="ORF">KHA99_18875</name>
</gene>
<organism evidence="8 9">
    <name type="scientific">Neobacillus rhizophilus</name>
    <dbReference type="NCBI Taxonomy" id="2833579"/>
    <lineage>
        <taxon>Bacteria</taxon>
        <taxon>Bacillati</taxon>
        <taxon>Bacillota</taxon>
        <taxon>Bacilli</taxon>
        <taxon>Bacillales</taxon>
        <taxon>Bacillaceae</taxon>
        <taxon>Neobacillus</taxon>
    </lineage>
</organism>
<dbReference type="EMBL" id="JAGYPF010000004">
    <property type="protein sequence ID" value="MBS4214515.1"/>
    <property type="molecule type" value="Genomic_DNA"/>
</dbReference>
<dbReference type="Proteomes" id="UP000679749">
    <property type="component" value="Unassembled WGS sequence"/>
</dbReference>
<feature type="transmembrane region" description="Helical" evidence="6">
    <location>
        <begin position="50"/>
        <end position="73"/>
    </location>
</feature>
<evidence type="ECO:0000256" key="1">
    <source>
        <dbReference type="ARBA" id="ARBA00004651"/>
    </source>
</evidence>
<sequence length="221" mass="24589">METIMMSTSKIKQSRARSLSIGSLMIFLLLTGLYLYFLHTGAAKVWLESIRHLGVFGVILGILIQTVVNVIPAPGEFVSLFLIEIYGPFAGGFYSWIGGIAGAVLAYYLSDWIARPIIEPMAKPYLEKIDRWLRKRGDIGLLLIRFVPLVPYHFINYAAGILGVSKKGFLWTTALGILPYTISVSCLFAGVRYGRFLPFIVGGGFFILSSILSIVLRRKMD</sequence>
<dbReference type="Pfam" id="PF09335">
    <property type="entry name" value="VTT_dom"/>
    <property type="match status" value="1"/>
</dbReference>
<keyword evidence="4 6" id="KW-1133">Transmembrane helix</keyword>
<evidence type="ECO:0000313" key="8">
    <source>
        <dbReference type="EMBL" id="MBS4214515.1"/>
    </source>
</evidence>
<dbReference type="InterPro" id="IPR032816">
    <property type="entry name" value="VTT_dom"/>
</dbReference>
<evidence type="ECO:0000313" key="9">
    <source>
        <dbReference type="Proteomes" id="UP000679749"/>
    </source>
</evidence>
<keyword evidence="2 6" id="KW-1003">Cell membrane</keyword>
<evidence type="ECO:0000256" key="2">
    <source>
        <dbReference type="ARBA" id="ARBA00022475"/>
    </source>
</evidence>
<dbReference type="RefSeq" id="WP_213119050.1">
    <property type="nucleotide sequence ID" value="NZ_JAGYPF010000004.1"/>
</dbReference>
<evidence type="ECO:0000256" key="3">
    <source>
        <dbReference type="ARBA" id="ARBA00022692"/>
    </source>
</evidence>
<comment type="caution">
    <text evidence="8">The sequence shown here is derived from an EMBL/GenBank/DDBJ whole genome shotgun (WGS) entry which is preliminary data.</text>
</comment>
<evidence type="ECO:0000256" key="5">
    <source>
        <dbReference type="ARBA" id="ARBA00023136"/>
    </source>
</evidence>
<reference evidence="8" key="1">
    <citation type="submission" date="2021-05" db="EMBL/GenBank/DDBJ databases">
        <title>Novel Bacillus species.</title>
        <authorList>
            <person name="Liu G."/>
        </authorList>
    </citation>
    <scope>NUCLEOTIDE SEQUENCE</scope>
    <source>
        <strain evidence="8">FJAT-49825</strain>
    </source>
</reference>
<dbReference type="PANTHER" id="PTHR12677">
    <property type="entry name" value="GOLGI APPARATUS MEMBRANE PROTEIN TVP38-RELATED"/>
    <property type="match status" value="1"/>
</dbReference>
<feature type="transmembrane region" description="Helical" evidence="6">
    <location>
        <begin position="196"/>
        <end position="216"/>
    </location>
</feature>
<comment type="subcellular location">
    <subcellularLocation>
        <location evidence="1 6">Cell membrane</location>
        <topology evidence="1 6">Multi-pass membrane protein</topology>
    </subcellularLocation>
</comment>
<feature type="transmembrane region" description="Helical" evidence="6">
    <location>
        <begin position="21"/>
        <end position="38"/>
    </location>
</feature>